<keyword evidence="8" id="KW-0472">Membrane</keyword>
<evidence type="ECO:0000256" key="4">
    <source>
        <dbReference type="ARBA" id="ARBA00022692"/>
    </source>
</evidence>
<keyword evidence="2" id="KW-0813">Transport</keyword>
<keyword evidence="4" id="KW-0812">Transmembrane</keyword>
<evidence type="ECO:0000256" key="2">
    <source>
        <dbReference type="ARBA" id="ARBA00022448"/>
    </source>
</evidence>
<keyword evidence="5" id="KW-0653">Protein transport</keyword>
<keyword evidence="3" id="KW-1003">Cell membrane</keyword>
<evidence type="ECO:0000313" key="9">
    <source>
        <dbReference type="EMBL" id="SFE28594.1"/>
    </source>
</evidence>
<proteinExistence type="predicted"/>
<evidence type="ECO:0000256" key="8">
    <source>
        <dbReference type="ARBA" id="ARBA00023136"/>
    </source>
</evidence>
<evidence type="ECO:0000313" key="10">
    <source>
        <dbReference type="Proteomes" id="UP000198896"/>
    </source>
</evidence>
<dbReference type="EMBL" id="FONL01000003">
    <property type="protein sequence ID" value="SFE28594.1"/>
    <property type="molecule type" value="Genomic_DNA"/>
</dbReference>
<evidence type="ECO:0000256" key="6">
    <source>
        <dbReference type="ARBA" id="ARBA00022989"/>
    </source>
</evidence>
<keyword evidence="6" id="KW-1133">Transmembrane helix</keyword>
<dbReference type="PANTHER" id="PTHR33162:SF1">
    <property type="entry name" value="SEC-INDEPENDENT PROTEIN TRANSLOCASE PROTEIN TATA, CHLOROPLASTIC"/>
    <property type="match status" value="1"/>
</dbReference>
<evidence type="ECO:0000256" key="5">
    <source>
        <dbReference type="ARBA" id="ARBA00022927"/>
    </source>
</evidence>
<evidence type="ECO:0000256" key="3">
    <source>
        <dbReference type="ARBA" id="ARBA00022475"/>
    </source>
</evidence>
<dbReference type="Gene3D" id="1.20.5.3310">
    <property type="match status" value="1"/>
</dbReference>
<dbReference type="PRINTS" id="PR01506">
    <property type="entry name" value="TATBPROTEIN"/>
</dbReference>
<dbReference type="GO" id="GO:0008320">
    <property type="term" value="F:protein transmembrane transporter activity"/>
    <property type="evidence" value="ECO:0007669"/>
    <property type="project" value="InterPro"/>
</dbReference>
<dbReference type="STRING" id="1123323.SAMN05216245_103198"/>
<dbReference type="GO" id="GO:0016020">
    <property type="term" value="C:membrane"/>
    <property type="evidence" value="ECO:0007669"/>
    <property type="project" value="UniProtKB-SubCell"/>
</dbReference>
<dbReference type="GO" id="GO:0043953">
    <property type="term" value="P:protein transport by the Tat complex"/>
    <property type="evidence" value="ECO:0007669"/>
    <property type="project" value="InterPro"/>
</dbReference>
<dbReference type="Pfam" id="PF02416">
    <property type="entry name" value="TatA_B_E"/>
    <property type="match status" value="1"/>
</dbReference>
<evidence type="ECO:0000256" key="7">
    <source>
        <dbReference type="ARBA" id="ARBA00023010"/>
    </source>
</evidence>
<accession>A0A1I1Z9S3</accession>
<organism evidence="9 10">
    <name type="scientific">Succiniclasticum ruminis DSM 9236</name>
    <dbReference type="NCBI Taxonomy" id="1123323"/>
    <lineage>
        <taxon>Bacteria</taxon>
        <taxon>Bacillati</taxon>
        <taxon>Bacillota</taxon>
        <taxon>Negativicutes</taxon>
        <taxon>Acidaminococcales</taxon>
        <taxon>Acidaminococcaceae</taxon>
        <taxon>Succiniclasticum</taxon>
    </lineage>
</organism>
<evidence type="ECO:0000256" key="1">
    <source>
        <dbReference type="ARBA" id="ARBA00004167"/>
    </source>
</evidence>
<dbReference type="AlphaFoldDB" id="A0A1I1Z9S3"/>
<dbReference type="NCBIfam" id="TIGR01410">
    <property type="entry name" value="tatB"/>
    <property type="match status" value="1"/>
</dbReference>
<reference evidence="9" key="1">
    <citation type="submission" date="2016-10" db="EMBL/GenBank/DDBJ databases">
        <authorList>
            <person name="de Groot N.N."/>
        </authorList>
    </citation>
    <scope>NUCLEOTIDE SEQUENCE [LARGE SCALE GENOMIC DNA]</scope>
    <source>
        <strain evidence="9">DSM 9236</strain>
    </source>
</reference>
<name>A0A1I1Z9S3_9FIRM</name>
<protein>
    <submittedName>
        <fullName evidence="9">Sec-independent protein translocase protein TatA/sec-independent protein translocase protein TatB</fullName>
    </submittedName>
</protein>
<sequence>MGIGLGEFVIVLLVAFIIVGPEDLPKVARTLARWVKAARKTMKDISGSFEEDLEQEDFIKAKKSFETDFKQANSELARIQQQVLDTARREDAAMNVKN</sequence>
<comment type="subcellular location">
    <subcellularLocation>
        <location evidence="1">Membrane</location>
        <topology evidence="1">Single-pass membrane protein</topology>
    </subcellularLocation>
</comment>
<gene>
    <name evidence="9" type="ORF">SAMN05216245_103198</name>
</gene>
<keyword evidence="7" id="KW-0811">Translocation</keyword>
<dbReference type="InterPro" id="IPR018448">
    <property type="entry name" value="TatB"/>
</dbReference>
<dbReference type="Proteomes" id="UP000198896">
    <property type="component" value="Unassembled WGS sequence"/>
</dbReference>
<dbReference type="InterPro" id="IPR003369">
    <property type="entry name" value="TatA/B/E"/>
</dbReference>
<dbReference type="RefSeq" id="WP_218149499.1">
    <property type="nucleotide sequence ID" value="NZ_FONL01000003.1"/>
</dbReference>
<dbReference type="PANTHER" id="PTHR33162">
    <property type="entry name" value="SEC-INDEPENDENT PROTEIN TRANSLOCASE PROTEIN TATA, CHLOROPLASTIC"/>
    <property type="match status" value="1"/>
</dbReference>
<keyword evidence="10" id="KW-1185">Reference proteome</keyword>